<dbReference type="Proteomes" id="UP001153332">
    <property type="component" value="Unassembled WGS sequence"/>
</dbReference>
<evidence type="ECO:0000313" key="1">
    <source>
        <dbReference type="EMBL" id="KAJ8125528.1"/>
    </source>
</evidence>
<keyword evidence="2" id="KW-1185">Reference proteome</keyword>
<proteinExistence type="predicted"/>
<organism evidence="1 2">
    <name type="scientific">Lasiodiplodia mahajangana</name>
    <dbReference type="NCBI Taxonomy" id="1108764"/>
    <lineage>
        <taxon>Eukaryota</taxon>
        <taxon>Fungi</taxon>
        <taxon>Dikarya</taxon>
        <taxon>Ascomycota</taxon>
        <taxon>Pezizomycotina</taxon>
        <taxon>Dothideomycetes</taxon>
        <taxon>Dothideomycetes incertae sedis</taxon>
        <taxon>Botryosphaeriales</taxon>
        <taxon>Botryosphaeriaceae</taxon>
        <taxon>Lasiodiplodia</taxon>
    </lineage>
</organism>
<sequence>MAPSLVHLPDGQTYTVQPVFGGLFFKNNELNVHPTPFPAGWTVAIHTEDSIEQDLQLLTVEDDVGDSRTPQGHTRRYRRPTLQNDTIFISSISNPSSSDFKPHASPSRQIALMLWISLYWYFQQTEPALYLDNEQTRYAPTEAKPKGDWRIRIKPEGVFRSRNMLPKLERMGLITSFDTSVGSGIDEEPRGWDQMFVTRQMFWQIHSGIFLFTLQPVKSLVSSYPASPVASRPTSPVPSDPLHRSSSPPAALRSIITADVPGEPVPTSLATAPGFPIGPYYSSSHLPTYYPPAPLQYIMTNNIRHPRRQKPFRTGEIFYSRFVPSIGKYLSFRVASLSPKPVPHLGPVGKGEKESELAHLCSLSDRSLLQRWLSKPRVSAFWGGYQDNFLSDALKSQHSFPAIGLWDGVPFGYFEIYWVKEDPLGKYMGNDAQDFDRGMHVLIGEEWARGKVKTWLSSLLQWCWQADNRTMNVYLEPRIDNTRFVEHLQNSGFAKEKQIALPHKQAWLCRLRRDAWEGPAL</sequence>
<name>A0ACC2JE87_9PEZI</name>
<dbReference type="EMBL" id="JAPUUL010002312">
    <property type="protein sequence ID" value="KAJ8125528.1"/>
    <property type="molecule type" value="Genomic_DNA"/>
</dbReference>
<comment type="caution">
    <text evidence="1">The sequence shown here is derived from an EMBL/GenBank/DDBJ whole genome shotgun (WGS) entry which is preliminary data.</text>
</comment>
<gene>
    <name evidence="1" type="ORF">O1611_g8111</name>
</gene>
<protein>
    <submittedName>
        <fullName evidence="1">Uncharacterized protein</fullName>
    </submittedName>
</protein>
<reference evidence="1" key="1">
    <citation type="submission" date="2022-12" db="EMBL/GenBank/DDBJ databases">
        <title>Genome Sequence of Lasiodiplodia mahajangana.</title>
        <authorList>
            <person name="Buettner E."/>
        </authorList>
    </citation>
    <scope>NUCLEOTIDE SEQUENCE</scope>
    <source>
        <strain evidence="1">VT137</strain>
    </source>
</reference>
<evidence type="ECO:0000313" key="2">
    <source>
        <dbReference type="Proteomes" id="UP001153332"/>
    </source>
</evidence>
<accession>A0ACC2JE87</accession>